<evidence type="ECO:0000313" key="2">
    <source>
        <dbReference type="EMBL" id="MFC6440227.1"/>
    </source>
</evidence>
<protein>
    <submittedName>
        <fullName evidence="2">GNAT family N-acetyltransferase</fullName>
        <ecNumber evidence="2">2.3.-.-</ecNumber>
    </submittedName>
</protein>
<dbReference type="EMBL" id="JBHSUS010000001">
    <property type="protein sequence ID" value="MFC6440227.1"/>
    <property type="molecule type" value="Genomic_DNA"/>
</dbReference>
<dbReference type="RefSeq" id="WP_131258031.1">
    <property type="nucleotide sequence ID" value="NZ_JBHSUS010000001.1"/>
</dbReference>
<accession>A0ABW1XJ38</accession>
<keyword evidence="3" id="KW-1185">Reference proteome</keyword>
<proteinExistence type="predicted"/>
<keyword evidence="2" id="KW-0012">Acyltransferase</keyword>
<dbReference type="InterPro" id="IPR016181">
    <property type="entry name" value="Acyl_CoA_acyltransferase"/>
</dbReference>
<dbReference type="Proteomes" id="UP001596364">
    <property type="component" value="Unassembled WGS sequence"/>
</dbReference>
<organism evidence="2 3">
    <name type="scientific">Pseudobowmanella zhangzhouensis</name>
    <dbReference type="NCBI Taxonomy" id="1537679"/>
    <lineage>
        <taxon>Bacteria</taxon>
        <taxon>Pseudomonadati</taxon>
        <taxon>Pseudomonadota</taxon>
        <taxon>Gammaproteobacteria</taxon>
        <taxon>Alteromonadales</taxon>
        <taxon>Alteromonadaceae</taxon>
    </lineage>
</organism>
<dbReference type="InterPro" id="IPR000182">
    <property type="entry name" value="GNAT_dom"/>
</dbReference>
<gene>
    <name evidence="2" type="ORF">ACFP85_08715</name>
</gene>
<reference evidence="3" key="1">
    <citation type="journal article" date="2019" name="Int. J. Syst. Evol. Microbiol.">
        <title>The Global Catalogue of Microorganisms (GCM) 10K type strain sequencing project: providing services to taxonomists for standard genome sequencing and annotation.</title>
        <authorList>
            <consortium name="The Broad Institute Genomics Platform"/>
            <consortium name="The Broad Institute Genome Sequencing Center for Infectious Disease"/>
            <person name="Wu L."/>
            <person name="Ma J."/>
        </authorList>
    </citation>
    <scope>NUCLEOTIDE SEQUENCE [LARGE SCALE GENOMIC DNA]</scope>
    <source>
        <strain evidence="3">CGMCC 1.16031</strain>
    </source>
</reference>
<dbReference type="Pfam" id="PF13673">
    <property type="entry name" value="Acetyltransf_10"/>
    <property type="match status" value="1"/>
</dbReference>
<dbReference type="SUPFAM" id="SSF55729">
    <property type="entry name" value="Acyl-CoA N-acyltransferases (Nat)"/>
    <property type="match status" value="1"/>
</dbReference>
<dbReference type="PROSITE" id="PS51186">
    <property type="entry name" value="GNAT"/>
    <property type="match status" value="1"/>
</dbReference>
<sequence length="144" mass="16229">MTFSLRPATQQDLPFLLKLRIDSMESHLHTAGIYLTTAQHEARILHQFEHANVVLLAGTPIGLLKYESRQNCVHIMQFQLVPACQGKGYGRTILSQVIAAAGQKPVTLKVLKQNPAKRLYLSMGFEQVGEDADEYHLRYTPVEQ</sequence>
<evidence type="ECO:0000259" key="1">
    <source>
        <dbReference type="PROSITE" id="PS51186"/>
    </source>
</evidence>
<dbReference type="EC" id="2.3.-.-" evidence="2"/>
<name>A0ABW1XJ38_9ALTE</name>
<dbReference type="Gene3D" id="3.40.630.30">
    <property type="match status" value="1"/>
</dbReference>
<dbReference type="CDD" id="cd04301">
    <property type="entry name" value="NAT_SF"/>
    <property type="match status" value="1"/>
</dbReference>
<feature type="domain" description="N-acetyltransferase" evidence="1">
    <location>
        <begin position="3"/>
        <end position="143"/>
    </location>
</feature>
<evidence type="ECO:0000313" key="3">
    <source>
        <dbReference type="Proteomes" id="UP001596364"/>
    </source>
</evidence>
<dbReference type="GO" id="GO:0016746">
    <property type="term" value="F:acyltransferase activity"/>
    <property type="evidence" value="ECO:0007669"/>
    <property type="project" value="UniProtKB-KW"/>
</dbReference>
<comment type="caution">
    <text evidence="2">The sequence shown here is derived from an EMBL/GenBank/DDBJ whole genome shotgun (WGS) entry which is preliminary data.</text>
</comment>
<keyword evidence="2" id="KW-0808">Transferase</keyword>